<dbReference type="InterPro" id="IPR002869">
    <property type="entry name" value="Pyrv_flavodox_OxRed_cen"/>
</dbReference>
<dbReference type="InterPro" id="IPR002880">
    <property type="entry name" value="Pyrv_Fd/Flavodoxin_OxRdtase_N"/>
</dbReference>
<evidence type="ECO:0000259" key="2">
    <source>
        <dbReference type="Pfam" id="PF01558"/>
    </source>
</evidence>
<sequence length="617" mass="67684">MISVTISIVNALLNGLYLSIKGQILGMGIVMKAQIAWKVGGQQGEGIESTGEIFSVGLNRLGYFLYGYRHFSSRIKGGHTNNKIRVSTEKVNAVSGDLDILVAFDQETIDLNEHELTEEGIIIADAKFNPTKPESSKAQLYAVPFTEIASELGTSLMKNMVAIGATCAVMNLEVEVFSSVIREIFGRKGEEIVQKNMQAMQEGYLYMKDSLGGSGSSLSLAEADGIRRMFMIGNDAIALGALAAGVRLMPAYPITPASDIMEYLIKKLPKVGGTVIQTEDEIAAVTMAIGSNYAGTRAFTASAGPGLSLMMEAIGLSGMTETPLVVVDTQRGGPSTGLPTKQEQSDLMQMIYGTHGEIPKVVIAPSTAEEAFYDTVEAFNIADEYQCPVILLSDLQLSLAKQTVNPFDLSQVEIRRGKLMKKVEAQEDKSIYFKRFEITDDGISPRVLPGTKNGIHHVTGLEHDEEGRPNETAPNRKKQMVKRMRKLSNFVEKFPNPIAVHSPHEQADLLLIGFNSTRGAIEEAMERLEKEGVKVNHVHIRLIHPFPADQVRLYIDSAKHVLVLENNATGQLANIIKMNVGYIDKIHSQLRFDGDPFYSEDVYKASREVLEHGYVNI</sequence>
<evidence type="ECO:0000313" key="6">
    <source>
        <dbReference type="Proteomes" id="UP000680279"/>
    </source>
</evidence>
<evidence type="ECO:0000259" key="3">
    <source>
        <dbReference type="Pfam" id="PF01855"/>
    </source>
</evidence>
<dbReference type="SUPFAM" id="SSF52922">
    <property type="entry name" value="TK C-terminal domain-like"/>
    <property type="match status" value="1"/>
</dbReference>
<gene>
    <name evidence="5" type="ORF">J1TS3_15690</name>
</gene>
<dbReference type="Pfam" id="PF17147">
    <property type="entry name" value="PFOR_II"/>
    <property type="match status" value="1"/>
</dbReference>
<dbReference type="PANTHER" id="PTHR32154">
    <property type="entry name" value="PYRUVATE-FLAVODOXIN OXIDOREDUCTASE-RELATED"/>
    <property type="match status" value="1"/>
</dbReference>
<keyword evidence="6" id="KW-1185">Reference proteome</keyword>
<dbReference type="InterPro" id="IPR022367">
    <property type="entry name" value="2-oxoacid/accept_OxRdtase_asu"/>
</dbReference>
<proteinExistence type="predicted"/>
<dbReference type="Pfam" id="PF01855">
    <property type="entry name" value="POR_N"/>
    <property type="match status" value="1"/>
</dbReference>
<dbReference type="Gene3D" id="3.40.50.920">
    <property type="match status" value="1"/>
</dbReference>
<evidence type="ECO:0000313" key="5">
    <source>
        <dbReference type="EMBL" id="GIN20435.1"/>
    </source>
</evidence>
<dbReference type="PANTHER" id="PTHR32154:SF20">
    <property type="entry name" value="2-OXOGLUTARATE OXIDOREDUCTASE SUBUNIT KORA"/>
    <property type="match status" value="1"/>
</dbReference>
<keyword evidence="1" id="KW-0560">Oxidoreductase</keyword>
<dbReference type="Gene3D" id="3.40.50.970">
    <property type="match status" value="1"/>
</dbReference>
<dbReference type="InterPro" id="IPR029061">
    <property type="entry name" value="THDP-binding"/>
</dbReference>
<dbReference type="CDD" id="cd07034">
    <property type="entry name" value="TPP_PYR_PFOR_IOR-alpha_like"/>
    <property type="match status" value="1"/>
</dbReference>
<organism evidence="5 6">
    <name type="scientific">Siminovitchia fordii</name>
    <dbReference type="NCBI Taxonomy" id="254759"/>
    <lineage>
        <taxon>Bacteria</taxon>
        <taxon>Bacillati</taxon>
        <taxon>Bacillota</taxon>
        <taxon>Bacilli</taxon>
        <taxon>Bacillales</taxon>
        <taxon>Bacillaceae</taxon>
        <taxon>Siminovitchia</taxon>
    </lineage>
</organism>
<dbReference type="InterPro" id="IPR019752">
    <property type="entry name" value="Pyrv/ketoisovalerate_OxRed_cat"/>
</dbReference>
<dbReference type="Gene3D" id="3.40.920.10">
    <property type="entry name" value="Pyruvate-ferredoxin oxidoreductase, PFOR, domain III"/>
    <property type="match status" value="1"/>
</dbReference>
<name>A0ABQ4K5Y4_9BACI</name>
<comment type="caution">
    <text evidence="5">The sequence shown here is derived from an EMBL/GenBank/DDBJ whole genome shotgun (WGS) entry which is preliminary data.</text>
</comment>
<dbReference type="SUPFAM" id="SSF52518">
    <property type="entry name" value="Thiamin diphosphate-binding fold (THDP-binding)"/>
    <property type="match status" value="1"/>
</dbReference>
<dbReference type="InterPro" id="IPR050722">
    <property type="entry name" value="Pyruvate:ferred/Flavod_OxRd"/>
</dbReference>
<dbReference type="EMBL" id="BOQT01000004">
    <property type="protein sequence ID" value="GIN20435.1"/>
    <property type="molecule type" value="Genomic_DNA"/>
</dbReference>
<dbReference type="Pfam" id="PF01558">
    <property type="entry name" value="POR"/>
    <property type="match status" value="1"/>
</dbReference>
<feature type="domain" description="Pyruvate flavodoxin/ferredoxin oxidoreductase pyrimidine binding" evidence="3">
    <location>
        <begin position="240"/>
        <end position="480"/>
    </location>
</feature>
<protein>
    <submittedName>
        <fullName evidence="5">2-oxoglutarate ferredoxin oxidoreductase subunit alpha</fullName>
    </submittedName>
</protein>
<evidence type="ECO:0000259" key="4">
    <source>
        <dbReference type="Pfam" id="PF17147"/>
    </source>
</evidence>
<dbReference type="Proteomes" id="UP000680279">
    <property type="component" value="Unassembled WGS sequence"/>
</dbReference>
<feature type="domain" description="Pyruvate:ferredoxin oxidoreductase core" evidence="4">
    <location>
        <begin position="507"/>
        <end position="600"/>
    </location>
</feature>
<dbReference type="InterPro" id="IPR033412">
    <property type="entry name" value="PFOR_II"/>
</dbReference>
<accession>A0ABQ4K5Y4</accession>
<evidence type="ECO:0000256" key="1">
    <source>
        <dbReference type="ARBA" id="ARBA00023002"/>
    </source>
</evidence>
<dbReference type="NCBIfam" id="TIGR03710">
    <property type="entry name" value="OAFO_sf"/>
    <property type="match status" value="1"/>
</dbReference>
<dbReference type="InterPro" id="IPR009014">
    <property type="entry name" value="Transketo_C/PFOR_II"/>
</dbReference>
<dbReference type="SUPFAM" id="SSF53323">
    <property type="entry name" value="Pyruvate-ferredoxin oxidoreductase, PFOR, domain III"/>
    <property type="match status" value="1"/>
</dbReference>
<feature type="domain" description="Pyruvate/ketoisovalerate oxidoreductase catalytic" evidence="2">
    <location>
        <begin position="44"/>
        <end position="204"/>
    </location>
</feature>
<reference evidence="5 6" key="1">
    <citation type="submission" date="2021-03" db="EMBL/GenBank/DDBJ databases">
        <title>Antimicrobial resistance genes in bacteria isolated from Japanese honey, and their potential for conferring macrolide and lincosamide resistance in the American foulbrood pathogen Paenibacillus larvae.</title>
        <authorList>
            <person name="Okamoto M."/>
            <person name="Kumagai M."/>
            <person name="Kanamori H."/>
            <person name="Takamatsu D."/>
        </authorList>
    </citation>
    <scope>NUCLEOTIDE SEQUENCE [LARGE SCALE GENOMIC DNA]</scope>
    <source>
        <strain evidence="5 6">J1TS3</strain>
    </source>
</reference>